<keyword evidence="2 4" id="KW-0658">Purine biosynthesis</keyword>
<dbReference type="InterPro" id="IPR005875">
    <property type="entry name" value="PurK"/>
</dbReference>
<organism evidence="6 7">
    <name type="scientific">Sessilibacter corallicola</name>
    <dbReference type="NCBI Taxonomy" id="2904075"/>
    <lineage>
        <taxon>Bacteria</taxon>
        <taxon>Pseudomonadati</taxon>
        <taxon>Pseudomonadota</taxon>
        <taxon>Gammaproteobacteria</taxon>
        <taxon>Cellvibrionales</taxon>
        <taxon>Cellvibrionaceae</taxon>
        <taxon>Sessilibacter</taxon>
    </lineage>
</organism>
<protein>
    <recommendedName>
        <fullName evidence="4">N5-carboxyaminoimidazole ribonucleotide synthase</fullName>
        <shortName evidence="4">N5-CAIR synthase</shortName>
        <ecNumber evidence="4">6.3.4.18</ecNumber>
    </recommendedName>
    <alternativeName>
        <fullName evidence="4">5-(carboxyamino)imidazole ribonucleotide synthetase</fullName>
    </alternativeName>
</protein>
<gene>
    <name evidence="4 6" type="primary">purK</name>
    <name evidence="6" type="ORF">NBRC116591_29440</name>
</gene>
<dbReference type="InterPro" id="IPR013815">
    <property type="entry name" value="ATP_grasp_subdomain_1"/>
</dbReference>
<dbReference type="InterPro" id="IPR016185">
    <property type="entry name" value="PreATP-grasp_dom_sf"/>
</dbReference>
<dbReference type="Pfam" id="PF02222">
    <property type="entry name" value="ATP-grasp"/>
    <property type="match status" value="1"/>
</dbReference>
<dbReference type="Pfam" id="PF17769">
    <property type="entry name" value="PurK_C"/>
    <property type="match status" value="1"/>
</dbReference>
<comment type="pathway">
    <text evidence="4">Purine metabolism; IMP biosynthesis via de novo pathway; 5-amino-1-(5-phospho-D-ribosyl)imidazole-4-carboxylate from 5-amino-1-(5-phospho-D-ribosyl)imidazole (N5-CAIR route): step 1/2.</text>
</comment>
<dbReference type="PANTHER" id="PTHR11609:SF5">
    <property type="entry name" value="PHOSPHORIBOSYLAMINOIMIDAZOLE CARBOXYLASE"/>
    <property type="match status" value="1"/>
</dbReference>
<feature type="binding site" evidence="4">
    <location>
        <position position="80"/>
    </location>
    <ligand>
        <name>ATP</name>
        <dbReference type="ChEBI" id="CHEBI:30616"/>
    </ligand>
</feature>
<feature type="binding site" evidence="4">
    <location>
        <begin position="153"/>
        <end position="156"/>
    </location>
    <ligand>
        <name>ATP</name>
        <dbReference type="ChEBI" id="CHEBI:30616"/>
    </ligand>
</feature>
<feature type="binding site" evidence="4">
    <location>
        <position position="161"/>
    </location>
    <ligand>
        <name>ATP</name>
        <dbReference type="ChEBI" id="CHEBI:30616"/>
    </ligand>
</feature>
<keyword evidence="7" id="KW-1185">Reference proteome</keyword>
<dbReference type="SUPFAM" id="SSF56059">
    <property type="entry name" value="Glutathione synthetase ATP-binding domain-like"/>
    <property type="match status" value="1"/>
</dbReference>
<comment type="similarity">
    <text evidence="4">Belongs to the PurK/PurT family.</text>
</comment>
<feature type="binding site" evidence="4">
    <location>
        <begin position="237"/>
        <end position="238"/>
    </location>
    <ligand>
        <name>ATP</name>
        <dbReference type="ChEBI" id="CHEBI:30616"/>
    </ligand>
</feature>
<keyword evidence="3 4" id="KW-0067">ATP-binding</keyword>
<evidence type="ECO:0000256" key="1">
    <source>
        <dbReference type="ARBA" id="ARBA00022741"/>
    </source>
</evidence>
<comment type="subunit">
    <text evidence="4">Homodimer.</text>
</comment>
<dbReference type="SUPFAM" id="SSF52440">
    <property type="entry name" value="PreATP-grasp domain"/>
    <property type="match status" value="1"/>
</dbReference>
<feature type="domain" description="ATP-grasp" evidence="5">
    <location>
        <begin position="84"/>
        <end position="267"/>
    </location>
</feature>
<name>A0ABQ0AC53_9GAMM</name>
<dbReference type="InterPro" id="IPR003135">
    <property type="entry name" value="ATP-grasp_carboxylate-amine"/>
</dbReference>
<dbReference type="InterPro" id="IPR040686">
    <property type="entry name" value="PurK_C"/>
</dbReference>
<dbReference type="Gene3D" id="3.30.470.20">
    <property type="entry name" value="ATP-grasp fold, B domain"/>
    <property type="match status" value="1"/>
</dbReference>
<dbReference type="Gene3D" id="3.40.50.20">
    <property type="match status" value="1"/>
</dbReference>
<evidence type="ECO:0000256" key="4">
    <source>
        <dbReference type="HAMAP-Rule" id="MF_01928"/>
    </source>
</evidence>
<dbReference type="InterPro" id="IPR011761">
    <property type="entry name" value="ATP-grasp"/>
</dbReference>
<keyword evidence="4" id="KW-0436">Ligase</keyword>
<dbReference type="InterPro" id="IPR011054">
    <property type="entry name" value="Rudment_hybrid_motif"/>
</dbReference>
<keyword evidence="1 4" id="KW-0547">Nucleotide-binding</keyword>
<dbReference type="EC" id="6.3.4.18" evidence="4"/>
<evidence type="ECO:0000313" key="6">
    <source>
        <dbReference type="EMBL" id="GAA6169133.1"/>
    </source>
</evidence>
<dbReference type="EMBL" id="BAABWN010000010">
    <property type="protein sequence ID" value="GAA6169133.1"/>
    <property type="molecule type" value="Genomic_DNA"/>
</dbReference>
<evidence type="ECO:0000256" key="2">
    <source>
        <dbReference type="ARBA" id="ARBA00022755"/>
    </source>
</evidence>
<dbReference type="PANTHER" id="PTHR11609">
    <property type="entry name" value="PURINE BIOSYNTHESIS PROTEIN 6/7, PUR6/7"/>
    <property type="match status" value="1"/>
</dbReference>
<dbReference type="PROSITE" id="PS50975">
    <property type="entry name" value="ATP_GRASP"/>
    <property type="match status" value="1"/>
</dbReference>
<comment type="caution">
    <text evidence="6">The sequence shown here is derived from an EMBL/GenBank/DDBJ whole genome shotgun (WGS) entry which is preliminary data.</text>
</comment>
<dbReference type="NCBIfam" id="NF004678">
    <property type="entry name" value="PRK06019.1-4"/>
    <property type="match status" value="1"/>
</dbReference>
<evidence type="ECO:0000256" key="3">
    <source>
        <dbReference type="ARBA" id="ARBA00022840"/>
    </source>
</evidence>
<dbReference type="Proteomes" id="UP001465153">
    <property type="component" value="Unassembled WGS sequence"/>
</dbReference>
<comment type="function">
    <text evidence="4">Catalyzes the ATP-dependent conversion of 5-aminoimidazole ribonucleotide (AIR) and HCO(3)(-) to N5-carboxyaminoimidazole ribonucleotide (N5-CAIR).</text>
</comment>
<proteinExistence type="inferred from homology"/>
<comment type="caution">
    <text evidence="4">Lacks conserved residue(s) required for the propagation of feature annotation.</text>
</comment>
<accession>A0ABQ0AC53</accession>
<dbReference type="HAMAP" id="MF_01928">
    <property type="entry name" value="PurK"/>
    <property type="match status" value="1"/>
</dbReference>
<dbReference type="SUPFAM" id="SSF51246">
    <property type="entry name" value="Rudiment single hybrid motif"/>
    <property type="match status" value="1"/>
</dbReference>
<evidence type="ECO:0000313" key="7">
    <source>
        <dbReference type="Proteomes" id="UP001465153"/>
    </source>
</evidence>
<dbReference type="Gene3D" id="3.30.1490.20">
    <property type="entry name" value="ATP-grasp fold, A domain"/>
    <property type="match status" value="1"/>
</dbReference>
<dbReference type="RefSeq" id="WP_353303751.1">
    <property type="nucleotide sequence ID" value="NZ_BAABWN010000010.1"/>
</dbReference>
<comment type="catalytic activity">
    <reaction evidence="4">
        <text>5-amino-1-(5-phospho-beta-D-ribosyl)imidazole + hydrogencarbonate + ATP = 5-carboxyamino-1-(5-phospho-D-ribosyl)imidazole + ADP + phosphate + 2 H(+)</text>
        <dbReference type="Rhea" id="RHEA:19317"/>
        <dbReference type="ChEBI" id="CHEBI:15378"/>
        <dbReference type="ChEBI" id="CHEBI:17544"/>
        <dbReference type="ChEBI" id="CHEBI:30616"/>
        <dbReference type="ChEBI" id="CHEBI:43474"/>
        <dbReference type="ChEBI" id="CHEBI:58730"/>
        <dbReference type="ChEBI" id="CHEBI:137981"/>
        <dbReference type="ChEBI" id="CHEBI:456216"/>
        <dbReference type="EC" id="6.3.4.18"/>
    </reaction>
</comment>
<sequence length="356" mass="39713">MSKIWVLGDGQLGAMLRHAGMPLDVEVCPIDINADVLPELSPEDKVTAEREQWPSTPVTQALEQHPNFLNRLVFPKLADRVTQKQLLDDLDLSTAPWMVVSDGVDEASIHQQLGDNVLLKRRSGGYDGRGQHWLRSCNNDKIPADWHNHAIAEQAINFDEEVSLIGARDIKGNVVFFPITLNLNTDGILMATVAPVDRIAHLQAEAERMLGKLLESLDYVGVLAMEAFRLGDSLMINELAPRVHNTGHWTQAGSSISQFEYHVRAVAGYPTIPAQIKAPSVMINLIGTPWDERWLAIEGAEVYWYGKDHRPGRKLGHINFCSSDTAQISSQLDQLKDLLPEQYQPAIQWVQTNLTP</sequence>
<evidence type="ECO:0000259" key="5">
    <source>
        <dbReference type="PROSITE" id="PS50975"/>
    </source>
</evidence>
<feature type="binding site" evidence="4">
    <location>
        <position position="120"/>
    </location>
    <ligand>
        <name>ATP</name>
        <dbReference type="ChEBI" id="CHEBI:30616"/>
    </ligand>
</feature>
<reference evidence="6 7" key="1">
    <citation type="submission" date="2024-04" db="EMBL/GenBank/DDBJ databases">
        <title>Draft genome sequence of Sessilibacter corallicola NBRC 116591.</title>
        <authorList>
            <person name="Miyakawa T."/>
            <person name="Kusuya Y."/>
            <person name="Miura T."/>
        </authorList>
    </citation>
    <scope>NUCLEOTIDE SEQUENCE [LARGE SCALE GENOMIC DNA]</scope>
    <source>
        <strain evidence="6 7">KU-00831-HH</strain>
    </source>
</reference>
<feature type="binding site" evidence="4">
    <location>
        <begin position="125"/>
        <end position="131"/>
    </location>
    <ligand>
        <name>ATP</name>
        <dbReference type="ChEBI" id="CHEBI:30616"/>
    </ligand>
</feature>